<name>A0ABN8FH35_9BACL</name>
<keyword evidence="2" id="KW-1185">Reference proteome</keyword>
<proteinExistence type="predicted"/>
<dbReference type="EMBL" id="CAKMAB010000014">
    <property type="protein sequence ID" value="CAH1056772.1"/>
    <property type="molecule type" value="Genomic_DNA"/>
</dbReference>
<gene>
    <name evidence="1" type="ORF">PAECIP111894_02927</name>
</gene>
<reference evidence="1" key="1">
    <citation type="submission" date="2021-12" db="EMBL/GenBank/DDBJ databases">
        <authorList>
            <person name="Criscuolo A."/>
        </authorList>
    </citation>
    <scope>NUCLEOTIDE SEQUENCE</scope>
    <source>
        <strain evidence="1">CIP111894</strain>
    </source>
</reference>
<dbReference type="Proteomes" id="UP000838749">
    <property type="component" value="Unassembled WGS sequence"/>
</dbReference>
<sequence>MKCHGFIIICLECGNEIVVTDNSSSKDYSNKYSFLEDGEGYLVVETKNPPDPELPPYFLIINLVVIKKTAITVAYVLY</sequence>
<organism evidence="1 2">
    <name type="scientific">Paenibacillus pseudetheri</name>
    <dbReference type="NCBI Taxonomy" id="2897682"/>
    <lineage>
        <taxon>Bacteria</taxon>
        <taxon>Bacillati</taxon>
        <taxon>Bacillota</taxon>
        <taxon>Bacilli</taxon>
        <taxon>Bacillales</taxon>
        <taxon>Paenibacillaceae</taxon>
        <taxon>Paenibacillus</taxon>
    </lineage>
</organism>
<evidence type="ECO:0000313" key="1">
    <source>
        <dbReference type="EMBL" id="CAH1056772.1"/>
    </source>
</evidence>
<comment type="caution">
    <text evidence="1">The sequence shown here is derived from an EMBL/GenBank/DDBJ whole genome shotgun (WGS) entry which is preliminary data.</text>
</comment>
<protein>
    <submittedName>
        <fullName evidence="1">Uncharacterized protein</fullName>
    </submittedName>
</protein>
<evidence type="ECO:0000313" key="2">
    <source>
        <dbReference type="Proteomes" id="UP000838749"/>
    </source>
</evidence>
<accession>A0ABN8FH35</accession>